<dbReference type="Pfam" id="PF21789">
    <property type="entry name" value="TNP-like_RNaseH_C"/>
    <property type="match status" value="1"/>
</dbReference>
<reference evidence="5" key="1">
    <citation type="journal article" date="2018" name="PLoS Negl. Trop. Dis.">
        <title>Sialome diversity of ticks revealed by RNAseq of single tick salivary glands.</title>
        <authorList>
            <person name="Perner J."/>
            <person name="Kropackova S."/>
            <person name="Kopacek P."/>
            <person name="Ribeiro J.M."/>
        </authorList>
    </citation>
    <scope>NUCLEOTIDE SEQUENCE</scope>
    <source>
        <strain evidence="5">Siblings of single egg batch collected in Ceske Budejovice</strain>
        <tissue evidence="5">Salivary glands</tissue>
    </source>
</reference>
<evidence type="ECO:0000259" key="3">
    <source>
        <dbReference type="Pfam" id="PF21789"/>
    </source>
</evidence>
<evidence type="ECO:0000259" key="1">
    <source>
        <dbReference type="Pfam" id="PF21787"/>
    </source>
</evidence>
<dbReference type="AlphaFoldDB" id="A0A147BT74"/>
<dbReference type="PANTHER" id="PTHR47577">
    <property type="entry name" value="THAP DOMAIN-CONTAINING PROTEIN 6"/>
    <property type="match status" value="1"/>
</dbReference>
<dbReference type="EMBL" id="GEGO01001435">
    <property type="protein sequence ID" value="JAR93969.1"/>
    <property type="molecule type" value="Transcribed_RNA"/>
</dbReference>
<dbReference type="InterPro" id="IPR055035">
    <property type="entry name" value="THAP9_C"/>
</dbReference>
<dbReference type="InterPro" id="IPR048365">
    <property type="entry name" value="TNP-like_RNaseH_N"/>
</dbReference>
<accession>A0A147BT74</accession>
<evidence type="ECO:0000313" key="5">
    <source>
        <dbReference type="EMBL" id="JAR93969.1"/>
    </source>
</evidence>
<proteinExistence type="predicted"/>
<feature type="domain" description="Transposable element P transposase-like RNase H" evidence="1">
    <location>
        <begin position="1"/>
        <end position="63"/>
    </location>
</feature>
<dbReference type="Pfam" id="PF22824">
    <property type="entry name" value="THAP9_C"/>
    <property type="match status" value="1"/>
</dbReference>
<sequence length="556" mass="62279">MLVSLDAHWKIPCGYFLINGLSGKERTNIVKLCLTKLHDAGACVTSLTCDGLRCNFTMLKNLGASLEDRSIMVTSFPHPVTDGRVYCFLDACHMIKLVRNALSSLKWLRDSTGSLVEWNYIRQLYELQEKEGLHAATKLRAAHIDWEKQKMKVNLAAQTLSSSVADAIEFCREDLKLPQFKGSEATVKFIRLFDRLFDCLNSRNPLAKGFKAPLRPGSRGTWISFLEKAKDYIRALTDAAERPIFDTPRQTAFLGFLITIESTIGLASSLLFGETPPLRYLLTYKLSQDHIELFFGAVRSKGGWNNNPTVRQFIAAYKRLVVHNEVKGGVGNCALLDKTRILYVSSQFCAPDELDMTTAKENDTEDLVQSVDLPDESEMEGELENLPLLSPYLGDVVGYIAGFVCRMVEKKIPCSTCRSASKAEACSSALLNRKNSGGLTKPSPSTTYICQLAERVVRQQEKVDGGSFPKKGMTADTLTARVMRELSGQLNMLYPELHEHMFQSAVDSNHFVRLVKCVIGCYIKIRMHHAAKRATMKIAGPNMRKRLTKLILFNHQ</sequence>
<feature type="domain" description="Transposable element P transposase-like GTP-binding insertion" evidence="2">
    <location>
        <begin position="92"/>
        <end position="213"/>
    </location>
</feature>
<dbReference type="PANTHER" id="PTHR47577:SF2">
    <property type="entry name" value="THAP DOMAIN CONTAINING 9"/>
    <property type="match status" value="1"/>
</dbReference>
<evidence type="ECO:0000259" key="2">
    <source>
        <dbReference type="Pfam" id="PF21788"/>
    </source>
</evidence>
<organism evidence="5">
    <name type="scientific">Ixodes ricinus</name>
    <name type="common">Common tick</name>
    <name type="synonym">Acarus ricinus</name>
    <dbReference type="NCBI Taxonomy" id="34613"/>
    <lineage>
        <taxon>Eukaryota</taxon>
        <taxon>Metazoa</taxon>
        <taxon>Ecdysozoa</taxon>
        <taxon>Arthropoda</taxon>
        <taxon>Chelicerata</taxon>
        <taxon>Arachnida</taxon>
        <taxon>Acari</taxon>
        <taxon>Parasitiformes</taxon>
        <taxon>Ixodida</taxon>
        <taxon>Ixodoidea</taxon>
        <taxon>Ixodidae</taxon>
        <taxon>Ixodinae</taxon>
        <taxon>Ixodes</taxon>
    </lineage>
</organism>
<dbReference type="InterPro" id="IPR048367">
    <property type="entry name" value="TNP-like_RNaseH_C"/>
</dbReference>
<dbReference type="InterPro" id="IPR048366">
    <property type="entry name" value="TNP-like_GBD"/>
</dbReference>
<protein>
    <submittedName>
        <fullName evidence="5">Putative p-29 hm</fullName>
    </submittedName>
</protein>
<dbReference type="Pfam" id="PF21787">
    <property type="entry name" value="TNP-like_RNaseH_N"/>
    <property type="match status" value="1"/>
</dbReference>
<name>A0A147BT74_IXORI</name>
<dbReference type="Pfam" id="PF21788">
    <property type="entry name" value="TNP-like_GBD"/>
    <property type="match status" value="1"/>
</dbReference>
<feature type="domain" description="Transposable element P transposase-like RNase H C-terminal" evidence="3">
    <location>
        <begin position="284"/>
        <end position="318"/>
    </location>
</feature>
<feature type="domain" description="DNA transposase THAP9 C-terminal" evidence="4">
    <location>
        <begin position="397"/>
        <end position="533"/>
    </location>
</feature>
<evidence type="ECO:0000259" key="4">
    <source>
        <dbReference type="Pfam" id="PF22824"/>
    </source>
</evidence>